<comment type="subcellular location">
    <subcellularLocation>
        <location evidence="1">Cell membrane</location>
        <topology evidence="1">Multi-pass membrane protein</topology>
    </subcellularLocation>
</comment>
<organism evidence="9 10">
    <name type="scientific">Bacteroides salyersiae</name>
    <dbReference type="NCBI Taxonomy" id="291644"/>
    <lineage>
        <taxon>Bacteria</taxon>
        <taxon>Pseudomonadati</taxon>
        <taxon>Bacteroidota</taxon>
        <taxon>Bacteroidia</taxon>
        <taxon>Bacteroidales</taxon>
        <taxon>Bacteroidaceae</taxon>
        <taxon>Bacteroides</taxon>
    </lineage>
</organism>
<evidence type="ECO:0000256" key="6">
    <source>
        <dbReference type="SAM" id="Phobius"/>
    </source>
</evidence>
<protein>
    <submittedName>
        <fullName evidence="9">ComEC family competence protein</fullName>
    </submittedName>
</protein>
<feature type="transmembrane region" description="Helical" evidence="6">
    <location>
        <begin position="457"/>
        <end position="477"/>
    </location>
</feature>
<evidence type="ECO:0000256" key="3">
    <source>
        <dbReference type="ARBA" id="ARBA00022692"/>
    </source>
</evidence>
<dbReference type="NCBIfam" id="TIGR00360">
    <property type="entry name" value="ComEC_N-term"/>
    <property type="match status" value="1"/>
</dbReference>
<comment type="caution">
    <text evidence="9">The sequence shown here is derived from an EMBL/GenBank/DDBJ whole genome shotgun (WGS) entry which is preliminary data.</text>
</comment>
<feature type="transmembrane region" description="Helical" evidence="6">
    <location>
        <begin position="63"/>
        <end position="81"/>
    </location>
</feature>
<dbReference type="RefSeq" id="WP_130059831.1">
    <property type="nucleotide sequence ID" value="NZ_JADNPJ010000029.1"/>
</dbReference>
<evidence type="ECO:0000259" key="8">
    <source>
        <dbReference type="Pfam" id="PF13567"/>
    </source>
</evidence>
<dbReference type="InterPro" id="IPR004477">
    <property type="entry name" value="ComEC_N"/>
</dbReference>
<dbReference type="PANTHER" id="PTHR30619">
    <property type="entry name" value="DNA INTERNALIZATION/COMPETENCE PROTEIN COMEC/REC2"/>
    <property type="match status" value="1"/>
</dbReference>
<feature type="transmembrane region" description="Helical" evidence="6">
    <location>
        <begin position="516"/>
        <end position="534"/>
    </location>
</feature>
<dbReference type="PANTHER" id="PTHR30619:SF1">
    <property type="entry name" value="RECOMBINATION PROTEIN 2"/>
    <property type="match status" value="1"/>
</dbReference>
<gene>
    <name evidence="9" type="ORF">F3F73_20765</name>
</gene>
<feature type="transmembrane region" description="Helical" evidence="6">
    <location>
        <begin position="36"/>
        <end position="57"/>
    </location>
</feature>
<keyword evidence="5 6" id="KW-0472">Membrane</keyword>
<accession>A0A7J4XDF6</accession>
<feature type="transmembrane region" description="Helical" evidence="6">
    <location>
        <begin position="298"/>
        <end position="319"/>
    </location>
</feature>
<sequence length="702" mass="80562">MLFAWLHRYPFFRLLGPLIVGIYCSDELIFQGQSGWVASCVFPLFFSFLGILMLSSFQKCYSRRWIFGVVLFLFCFVLGFMRMNRQMQAVEFAFGSEETIYRMVLVEEPQIKERNVFCRVLLTERIDSSYRKTTLNHKAIVYLSRDSLSECLGCGDELIAYTGFSTPANNGNPDEFDYARFLLRHQVSAIGNVHTGKWRRISQDAVHSFRQKAFDCRERVLAIYRHLGFQGDDFAVLSALTVGYKEGLSEEIRESFSVSGSSHVLALSGLHIGFLYALLWFCLRWLPGRWRAMAVLRTLLIIAFLWGFAFFTGLSASVVRSVFMFSLFALSGLSRRKNFSLNTLSAVAFFMLLCRPVWLFDVGFQLSFCAVTAILLLQPRIYRWFPGVHSRIGHYLCSLMSVSIAAQIGTAPLVLLYFSRFSTHFLLTNLLVIPLVSFIMYTTVIMLLFTPYFPLQSIIAIGVKWLIGLLNSCVRWVEQLPWASFDGIWLYGTDVLGIYLFLFLLGYYLNTCKARNLILSVFCLLAVCTCHMVRQANDRPKPGFVFYNVRNCPAVHCLAADGHSWLIYADNIPDTSRLRKAVSGYWNRLHLEPPQAIITDYTGDMLAYRDHILSYSGRRICVLSDNRWRNKWAAQPLSIDYLYLCKGYDGCLKELLELFTVRTVILDASLSDHRRQAYGKECRQLDLPFISLPDEGFVSFML</sequence>
<evidence type="ECO:0000256" key="5">
    <source>
        <dbReference type="ARBA" id="ARBA00023136"/>
    </source>
</evidence>
<feature type="transmembrane region" description="Helical" evidence="6">
    <location>
        <begin position="430"/>
        <end position="450"/>
    </location>
</feature>
<evidence type="ECO:0000256" key="4">
    <source>
        <dbReference type="ARBA" id="ARBA00022989"/>
    </source>
</evidence>
<feature type="transmembrane region" description="Helical" evidence="6">
    <location>
        <begin position="394"/>
        <end position="418"/>
    </location>
</feature>
<feature type="transmembrane region" description="Helical" evidence="6">
    <location>
        <begin position="364"/>
        <end position="382"/>
    </location>
</feature>
<dbReference type="Proteomes" id="UP000422221">
    <property type="component" value="Unassembled WGS sequence"/>
</dbReference>
<dbReference type="Pfam" id="PF03772">
    <property type="entry name" value="Competence"/>
    <property type="match status" value="1"/>
</dbReference>
<feature type="transmembrane region" description="Helical" evidence="6">
    <location>
        <begin position="264"/>
        <end position="286"/>
    </location>
</feature>
<dbReference type="InterPro" id="IPR025405">
    <property type="entry name" value="DUF4131"/>
</dbReference>
<dbReference type="EMBL" id="VWMK01000027">
    <property type="protein sequence ID" value="KAA3758379.1"/>
    <property type="molecule type" value="Genomic_DNA"/>
</dbReference>
<proteinExistence type="predicted"/>
<evidence type="ECO:0000256" key="1">
    <source>
        <dbReference type="ARBA" id="ARBA00004651"/>
    </source>
</evidence>
<feature type="domain" description="ComEC/Rec2-related protein" evidence="7">
    <location>
        <begin position="240"/>
        <end position="509"/>
    </location>
</feature>
<feature type="domain" description="DUF4131" evidence="8">
    <location>
        <begin position="39"/>
        <end position="196"/>
    </location>
</feature>
<evidence type="ECO:0000259" key="7">
    <source>
        <dbReference type="Pfam" id="PF03772"/>
    </source>
</evidence>
<dbReference type="GO" id="GO:0005886">
    <property type="term" value="C:plasma membrane"/>
    <property type="evidence" value="ECO:0007669"/>
    <property type="project" value="UniProtKB-SubCell"/>
</dbReference>
<feature type="transmembrane region" description="Helical" evidence="6">
    <location>
        <begin position="489"/>
        <end position="509"/>
    </location>
</feature>
<reference evidence="9 10" key="1">
    <citation type="journal article" date="2019" name="Nat. Med.">
        <title>A library of human gut bacterial isolates paired with longitudinal multiomics data enables mechanistic microbiome research.</title>
        <authorList>
            <person name="Poyet M."/>
            <person name="Groussin M."/>
            <person name="Gibbons S.M."/>
            <person name="Avila-Pacheco J."/>
            <person name="Jiang X."/>
            <person name="Kearney S.M."/>
            <person name="Perrotta A.R."/>
            <person name="Berdy B."/>
            <person name="Zhao S."/>
            <person name="Lieberman T.D."/>
            <person name="Swanson P.K."/>
            <person name="Smith M."/>
            <person name="Roesemann S."/>
            <person name="Alexander J.E."/>
            <person name="Rich S.A."/>
            <person name="Livny J."/>
            <person name="Vlamakis H."/>
            <person name="Clish C."/>
            <person name="Bullock K."/>
            <person name="Deik A."/>
            <person name="Scott J."/>
            <person name="Pierce K.A."/>
            <person name="Xavier R.J."/>
            <person name="Alm E.J."/>
        </authorList>
    </citation>
    <scope>NUCLEOTIDE SEQUENCE [LARGE SCALE GENOMIC DNA]</scope>
    <source>
        <strain evidence="9 10">BIOML-A10</strain>
    </source>
</reference>
<evidence type="ECO:0000313" key="9">
    <source>
        <dbReference type="EMBL" id="KAA3758379.1"/>
    </source>
</evidence>
<keyword evidence="2" id="KW-1003">Cell membrane</keyword>
<evidence type="ECO:0000313" key="10">
    <source>
        <dbReference type="Proteomes" id="UP000422221"/>
    </source>
</evidence>
<dbReference type="InterPro" id="IPR052159">
    <property type="entry name" value="Competence_DNA_uptake"/>
</dbReference>
<name>A0A7J4XDF6_9BACE</name>
<keyword evidence="3 6" id="KW-0812">Transmembrane</keyword>
<keyword evidence="4 6" id="KW-1133">Transmembrane helix</keyword>
<dbReference type="Pfam" id="PF13567">
    <property type="entry name" value="DUF4131"/>
    <property type="match status" value="1"/>
</dbReference>
<evidence type="ECO:0000256" key="2">
    <source>
        <dbReference type="ARBA" id="ARBA00022475"/>
    </source>
</evidence>
<dbReference type="AlphaFoldDB" id="A0A7J4XDF6"/>